<accession>A0A1H1AWI1</accession>
<gene>
    <name evidence="1" type="ORF">SAMN05443245_1381</name>
</gene>
<dbReference type="RefSeq" id="WP_074763604.1">
    <property type="nucleotide sequence ID" value="NZ_FNKP01000001.1"/>
</dbReference>
<evidence type="ECO:0000313" key="1">
    <source>
        <dbReference type="EMBL" id="SDQ43881.1"/>
    </source>
</evidence>
<dbReference type="AlphaFoldDB" id="A0A1H1AWI1"/>
<name>A0A1H1AWI1_9BURK</name>
<organism evidence="1 2">
    <name type="scientific">Paraburkholderia fungorum</name>
    <dbReference type="NCBI Taxonomy" id="134537"/>
    <lineage>
        <taxon>Bacteria</taxon>
        <taxon>Pseudomonadati</taxon>
        <taxon>Pseudomonadota</taxon>
        <taxon>Betaproteobacteria</taxon>
        <taxon>Burkholderiales</taxon>
        <taxon>Burkholderiaceae</taxon>
        <taxon>Paraburkholderia</taxon>
    </lineage>
</organism>
<evidence type="ECO:0000313" key="2">
    <source>
        <dbReference type="Proteomes" id="UP000183487"/>
    </source>
</evidence>
<dbReference type="Proteomes" id="UP000183487">
    <property type="component" value="Unassembled WGS sequence"/>
</dbReference>
<proteinExistence type="predicted"/>
<reference evidence="2" key="1">
    <citation type="submission" date="2016-10" db="EMBL/GenBank/DDBJ databases">
        <authorList>
            <person name="Varghese N."/>
        </authorList>
    </citation>
    <scope>NUCLEOTIDE SEQUENCE [LARGE SCALE GENOMIC DNA]</scope>
    <source>
        <strain evidence="2">GAS106B</strain>
    </source>
</reference>
<keyword evidence="2" id="KW-1185">Reference proteome</keyword>
<dbReference type="OrthoDB" id="9005787at2"/>
<sequence>MNTLLAWFAAARWRLSLSHCLEGLLIQAPLGLLFDFRLGALAVIVWYWSRKKLEAELETLPPEKAQEFEAHAYTWAIGWFPWQWDAYKVLDLVLPAISSALIAVALAGYRGPLTVY</sequence>
<protein>
    <submittedName>
        <fullName evidence="1">Uncharacterized protein</fullName>
    </submittedName>
</protein>
<dbReference type="EMBL" id="FNKP01000001">
    <property type="protein sequence ID" value="SDQ43881.1"/>
    <property type="molecule type" value="Genomic_DNA"/>
</dbReference>